<dbReference type="InterPro" id="IPR032675">
    <property type="entry name" value="LRR_dom_sf"/>
</dbReference>
<accession>A0A1D1ZFB8</accession>
<organism evidence="1">
    <name type="scientific">Anthurium amnicola</name>
    <dbReference type="NCBI Taxonomy" id="1678845"/>
    <lineage>
        <taxon>Eukaryota</taxon>
        <taxon>Viridiplantae</taxon>
        <taxon>Streptophyta</taxon>
        <taxon>Embryophyta</taxon>
        <taxon>Tracheophyta</taxon>
        <taxon>Spermatophyta</taxon>
        <taxon>Magnoliopsida</taxon>
        <taxon>Liliopsida</taxon>
        <taxon>Araceae</taxon>
        <taxon>Pothoideae</taxon>
        <taxon>Potheae</taxon>
        <taxon>Anthurium</taxon>
    </lineage>
</organism>
<dbReference type="SUPFAM" id="SSF52047">
    <property type="entry name" value="RNI-like"/>
    <property type="match status" value="1"/>
</dbReference>
<proteinExistence type="predicted"/>
<dbReference type="EMBL" id="GDJX01002347">
    <property type="protein sequence ID" value="JAT65589.1"/>
    <property type="molecule type" value="Transcribed_RNA"/>
</dbReference>
<gene>
    <name evidence="1" type="primary">RGA2_40</name>
    <name evidence="1" type="ORF">g.120805</name>
</gene>
<evidence type="ECO:0000313" key="1">
    <source>
        <dbReference type="EMBL" id="JAT65589.1"/>
    </source>
</evidence>
<dbReference type="AlphaFoldDB" id="A0A1D1ZFB8"/>
<dbReference type="Gene3D" id="3.80.10.10">
    <property type="entry name" value="Ribonuclease Inhibitor"/>
    <property type="match status" value="1"/>
</dbReference>
<dbReference type="PANTHER" id="PTHR36766">
    <property type="entry name" value="PLANT BROAD-SPECTRUM MILDEW RESISTANCE PROTEIN RPW8"/>
    <property type="match status" value="1"/>
</dbReference>
<feature type="non-terminal residue" evidence="1">
    <location>
        <position position="190"/>
    </location>
</feature>
<dbReference type="PANTHER" id="PTHR36766:SF42">
    <property type="entry name" value="NB-ARC DOMAIN DISEASE RESISTANCE PROTEIN"/>
    <property type="match status" value="1"/>
</dbReference>
<reference evidence="1" key="1">
    <citation type="submission" date="2015-07" db="EMBL/GenBank/DDBJ databases">
        <title>Transcriptome Assembly of Anthurium amnicola.</title>
        <authorList>
            <person name="Suzuki J."/>
        </authorList>
    </citation>
    <scope>NUCLEOTIDE SEQUENCE</scope>
</reference>
<sequence length="190" mass="20876">MIAPNWELPPLPPTLERLYLQDVGLTSVLGMWGCRGGGGDGEETSPSHSTSPALAHVSIEFCPNLTSLSELLRHPLTALRMLRILFCGELQNLTERGFGHLVSLEELYISYCPKLNITCSPLLPLPLPSSLERFELERCVDAMGGWWWEGLHHLTSLTYLSLGGCPTTAASFFLSLGSHPHHLATTLTEL</sequence>
<name>A0A1D1ZFB8_9ARAE</name>
<protein>
    <submittedName>
        <fullName evidence="1">Disease resistance protein RGA2</fullName>
    </submittedName>
</protein>